<protein>
    <submittedName>
        <fullName evidence="6">Nuclear valosin-containing protein-like</fullName>
    </submittedName>
</protein>
<dbReference type="InterPro" id="IPR003960">
    <property type="entry name" value="ATPase_AAA_CS"/>
</dbReference>
<dbReference type="SUPFAM" id="SSF52540">
    <property type="entry name" value="P-loop containing nucleoside triphosphate hydrolases"/>
    <property type="match status" value="2"/>
</dbReference>
<dbReference type="CDD" id="cd19511">
    <property type="entry name" value="RecA-like_CDC48_r2-like"/>
    <property type="match status" value="1"/>
</dbReference>
<proteinExistence type="inferred from homology"/>
<dbReference type="Pfam" id="PF00004">
    <property type="entry name" value="AAA"/>
    <property type="match status" value="2"/>
</dbReference>
<feature type="compositionally biased region" description="Polar residues" evidence="4">
    <location>
        <begin position="16"/>
        <end position="28"/>
    </location>
</feature>
<feature type="domain" description="AAA+ ATPase" evidence="5">
    <location>
        <begin position="297"/>
        <end position="436"/>
    </location>
</feature>
<feature type="compositionally biased region" description="Polar residues" evidence="4">
    <location>
        <begin position="201"/>
        <end position="228"/>
    </location>
</feature>
<evidence type="ECO:0000256" key="4">
    <source>
        <dbReference type="SAM" id="MobiDB-lite"/>
    </source>
</evidence>
<evidence type="ECO:0000313" key="6">
    <source>
        <dbReference type="EMBL" id="PNF26579.1"/>
    </source>
</evidence>
<dbReference type="Gene3D" id="3.40.50.300">
    <property type="entry name" value="P-loop containing nucleotide triphosphate hydrolases"/>
    <property type="match status" value="2"/>
</dbReference>
<evidence type="ECO:0000313" key="7">
    <source>
        <dbReference type="Proteomes" id="UP000235965"/>
    </source>
</evidence>
<dbReference type="SMART" id="SM00382">
    <property type="entry name" value="AAA"/>
    <property type="match status" value="2"/>
</dbReference>
<feature type="region of interest" description="Disordered" evidence="4">
    <location>
        <begin position="517"/>
        <end position="546"/>
    </location>
</feature>
<dbReference type="PROSITE" id="PS00674">
    <property type="entry name" value="AAA"/>
    <property type="match status" value="2"/>
</dbReference>
<sequence>MHRGTGCEPVKRTTVMGLSSKANSATENKPNRPGPSKDKYKKQCQPKRQYNMPYMSDSLIIPRVKQYMEDHTHSGSGIVDVDEVVDDLRARYPEYGRRKRGPFKQGVRNAFDIVYQTMASDMSDWGVTSDMSDISSASDKDGDLDELESNTANDQMLAVYMKQPVQQNKRKRSRSDEGEKELINISSDDELLKNEDEDTSVQKSQNGAATSVKVNTQTPIPTKSNTQPKAVPIHTSVSISNVTAVPKKKKKWKDVEARKPSVTFKDFGGSSKVIQEVCKLLIHVRHPEVYKQIGVTPPRGFLLHGPPGCGKTLLAHAIAGELDVPLVNVAGPELIAGVSGESEERIRDLFDQAAEIAPCILFLDEVDALAPNRLTAQREMERRVVAQLLSCLDELGRKEDGDHVVVIGATNRPDSLDPALRRAGRFDREVCLGIPNKDARIQILQILCSKLKLAPDFSYEYVALNTPGFVGADLMALTREASMVAVTRVLVNLKKSTDKPANTPENEKAVVVDIIEEPPGSAEKSPNEESSSKEASSLNEKTEEATENVINNKSYSCKNNELLDLIAWLHDTQCPLSDQQLDELRVELDDFKQALKCVQPSAKREGFATVPDVTWDDVGSLRNVREELQMIILAPVRHPEQFAELGISTPSGVLLCGPPGCGKTLLAKAVANEAGINFISVKGPELLNMYVGESEKAVRQCFQRARNSAPCVIFFDELDALCPKRSDSGEGGVSMRVVNQMLTEMDGIESRKGVFLMAASNRPEIVDPAVLRPGRLDKLLYIGLPSPPDRVDILTALTKNGTRPVLDTDVNLKTIGESTECSGYTGADLAALVREAGIEALREIMTGSSTTSKLVVSNRHFLKALKKTRPSVSEKDERHYEKLRKLCSLLQGSDE</sequence>
<name>A0A2J7QDC7_9NEOP</name>
<dbReference type="InterPro" id="IPR031996">
    <property type="entry name" value="NVL2_nucleolin-bd"/>
</dbReference>
<dbReference type="OrthoDB" id="27435at2759"/>
<dbReference type="InterPro" id="IPR038100">
    <property type="entry name" value="NLV2_N_sf"/>
</dbReference>
<dbReference type="InParanoid" id="A0A2J7QDC7"/>
<dbReference type="GO" id="GO:0003723">
    <property type="term" value="F:RNA binding"/>
    <property type="evidence" value="ECO:0007669"/>
    <property type="project" value="TreeGrafter"/>
</dbReference>
<dbReference type="FunFam" id="1.10.8.60:FF:000112">
    <property type="entry name" value="Smallminded, isoform A"/>
    <property type="match status" value="1"/>
</dbReference>
<comment type="caution">
    <text evidence="6">The sequence shown here is derived from an EMBL/GenBank/DDBJ whole genome shotgun (WGS) entry which is preliminary data.</text>
</comment>
<dbReference type="FunCoup" id="A0A2J7QDC7">
    <property type="interactions" value="2269"/>
</dbReference>
<keyword evidence="2" id="KW-0547">Nucleotide-binding</keyword>
<dbReference type="GO" id="GO:0005524">
    <property type="term" value="F:ATP binding"/>
    <property type="evidence" value="ECO:0007669"/>
    <property type="project" value="UniProtKB-KW"/>
</dbReference>
<dbReference type="Pfam" id="PF17862">
    <property type="entry name" value="AAA_lid_3"/>
    <property type="match status" value="2"/>
</dbReference>
<dbReference type="STRING" id="105785.A0A2J7QDC7"/>
<dbReference type="InterPro" id="IPR003593">
    <property type="entry name" value="AAA+_ATPase"/>
</dbReference>
<dbReference type="Proteomes" id="UP000235965">
    <property type="component" value="Unassembled WGS sequence"/>
</dbReference>
<accession>A0A2J7QDC7</accession>
<reference evidence="6 7" key="1">
    <citation type="submission" date="2017-12" db="EMBL/GenBank/DDBJ databases">
        <title>Hemimetabolous genomes reveal molecular basis of termite eusociality.</title>
        <authorList>
            <person name="Harrison M.C."/>
            <person name="Jongepier E."/>
            <person name="Robertson H.M."/>
            <person name="Arning N."/>
            <person name="Bitard-Feildel T."/>
            <person name="Chao H."/>
            <person name="Childers C.P."/>
            <person name="Dinh H."/>
            <person name="Doddapaneni H."/>
            <person name="Dugan S."/>
            <person name="Gowin J."/>
            <person name="Greiner C."/>
            <person name="Han Y."/>
            <person name="Hu H."/>
            <person name="Hughes D.S.T."/>
            <person name="Huylmans A.-K."/>
            <person name="Kemena C."/>
            <person name="Kremer L.P.M."/>
            <person name="Lee S.L."/>
            <person name="Lopez-Ezquerra A."/>
            <person name="Mallet L."/>
            <person name="Monroy-Kuhn J.M."/>
            <person name="Moser A."/>
            <person name="Murali S.C."/>
            <person name="Muzny D.M."/>
            <person name="Otani S."/>
            <person name="Piulachs M.-D."/>
            <person name="Poelchau M."/>
            <person name="Qu J."/>
            <person name="Schaub F."/>
            <person name="Wada-Katsumata A."/>
            <person name="Worley K.C."/>
            <person name="Xie Q."/>
            <person name="Ylla G."/>
            <person name="Poulsen M."/>
            <person name="Gibbs R.A."/>
            <person name="Schal C."/>
            <person name="Richards S."/>
            <person name="Belles X."/>
            <person name="Korb J."/>
            <person name="Bornberg-Bauer E."/>
        </authorList>
    </citation>
    <scope>NUCLEOTIDE SEQUENCE [LARGE SCALE GENOMIC DNA]</scope>
    <source>
        <tissue evidence="6">Whole body</tissue>
    </source>
</reference>
<dbReference type="EMBL" id="NEVH01015825">
    <property type="protein sequence ID" value="PNF26579.1"/>
    <property type="molecule type" value="Genomic_DNA"/>
</dbReference>
<organism evidence="6 7">
    <name type="scientific">Cryptotermes secundus</name>
    <dbReference type="NCBI Taxonomy" id="105785"/>
    <lineage>
        <taxon>Eukaryota</taxon>
        <taxon>Metazoa</taxon>
        <taxon>Ecdysozoa</taxon>
        <taxon>Arthropoda</taxon>
        <taxon>Hexapoda</taxon>
        <taxon>Insecta</taxon>
        <taxon>Pterygota</taxon>
        <taxon>Neoptera</taxon>
        <taxon>Polyneoptera</taxon>
        <taxon>Dictyoptera</taxon>
        <taxon>Blattodea</taxon>
        <taxon>Blattoidea</taxon>
        <taxon>Termitoidae</taxon>
        <taxon>Kalotermitidae</taxon>
        <taxon>Cryptotermitinae</taxon>
        <taxon>Cryptotermes</taxon>
    </lineage>
</organism>
<dbReference type="GO" id="GO:0005634">
    <property type="term" value="C:nucleus"/>
    <property type="evidence" value="ECO:0007669"/>
    <property type="project" value="TreeGrafter"/>
</dbReference>
<dbReference type="InterPro" id="IPR041569">
    <property type="entry name" value="AAA_lid_3"/>
</dbReference>
<dbReference type="Pfam" id="PF16725">
    <property type="entry name" value="Nucleolin_bd"/>
    <property type="match status" value="1"/>
</dbReference>
<dbReference type="InterPro" id="IPR027417">
    <property type="entry name" value="P-loop_NTPase"/>
</dbReference>
<evidence type="ECO:0000259" key="5">
    <source>
        <dbReference type="SMART" id="SM00382"/>
    </source>
</evidence>
<dbReference type="InterPro" id="IPR050168">
    <property type="entry name" value="AAA_ATPase_domain"/>
</dbReference>
<dbReference type="PANTHER" id="PTHR23077:SF171">
    <property type="entry name" value="NUCLEAR VALOSIN-CONTAINING PROTEIN-LIKE"/>
    <property type="match status" value="1"/>
</dbReference>
<dbReference type="Gene3D" id="1.10.8.60">
    <property type="match status" value="2"/>
</dbReference>
<dbReference type="InterPro" id="IPR003959">
    <property type="entry name" value="ATPase_AAA_core"/>
</dbReference>
<dbReference type="AlphaFoldDB" id="A0A2J7QDC7"/>
<keyword evidence="7" id="KW-1185">Reference proteome</keyword>
<feature type="region of interest" description="Disordered" evidence="4">
    <location>
        <begin position="162"/>
        <end position="229"/>
    </location>
</feature>
<feature type="domain" description="AAA+ ATPase" evidence="5">
    <location>
        <begin position="649"/>
        <end position="786"/>
    </location>
</feature>
<evidence type="ECO:0000256" key="1">
    <source>
        <dbReference type="ARBA" id="ARBA00006914"/>
    </source>
</evidence>
<dbReference type="CDD" id="cd19518">
    <property type="entry name" value="RecA-like_NVL_r1-like"/>
    <property type="match status" value="1"/>
</dbReference>
<evidence type="ECO:0000256" key="3">
    <source>
        <dbReference type="ARBA" id="ARBA00022840"/>
    </source>
</evidence>
<comment type="similarity">
    <text evidence="1">Belongs to the AAA ATPase family.</text>
</comment>
<dbReference type="FunFam" id="3.40.50.300:FF:000149">
    <property type="entry name" value="Nuclear valosin-containing protein-like"/>
    <property type="match status" value="1"/>
</dbReference>
<dbReference type="GO" id="GO:0042254">
    <property type="term" value="P:ribosome biogenesis"/>
    <property type="evidence" value="ECO:0007669"/>
    <property type="project" value="TreeGrafter"/>
</dbReference>
<dbReference type="FunFam" id="3.40.50.300:FF:000600">
    <property type="entry name" value="Nuclear valosin-containing protein-like"/>
    <property type="match status" value="1"/>
</dbReference>
<dbReference type="GO" id="GO:0016887">
    <property type="term" value="F:ATP hydrolysis activity"/>
    <property type="evidence" value="ECO:0007669"/>
    <property type="project" value="InterPro"/>
</dbReference>
<dbReference type="Gene3D" id="1.10.10.2010">
    <property type="match status" value="1"/>
</dbReference>
<evidence type="ECO:0000256" key="2">
    <source>
        <dbReference type="ARBA" id="ARBA00022741"/>
    </source>
</evidence>
<feature type="region of interest" description="Disordered" evidence="4">
    <location>
        <begin position="1"/>
        <end position="52"/>
    </location>
</feature>
<keyword evidence="3" id="KW-0067">ATP-binding</keyword>
<dbReference type="GO" id="GO:1990275">
    <property type="term" value="F:preribosome binding"/>
    <property type="evidence" value="ECO:0007669"/>
    <property type="project" value="TreeGrafter"/>
</dbReference>
<gene>
    <name evidence="6" type="ORF">B7P43_G13055</name>
</gene>
<dbReference type="PANTHER" id="PTHR23077">
    <property type="entry name" value="AAA-FAMILY ATPASE"/>
    <property type="match status" value="1"/>
</dbReference>